<dbReference type="AlphaFoldDB" id="A0AA88AMX0"/>
<gene>
    <name evidence="1" type="ORF">TIFTF001_025435</name>
</gene>
<dbReference type="EMBL" id="BTGU01000063">
    <property type="protein sequence ID" value="GMN56312.1"/>
    <property type="molecule type" value="Genomic_DNA"/>
</dbReference>
<dbReference type="PANTHER" id="PTHR34835">
    <property type="entry name" value="OS07G0283600 PROTEIN-RELATED"/>
    <property type="match status" value="1"/>
</dbReference>
<evidence type="ECO:0000313" key="2">
    <source>
        <dbReference type="Proteomes" id="UP001187192"/>
    </source>
</evidence>
<reference evidence="1" key="1">
    <citation type="submission" date="2023-07" db="EMBL/GenBank/DDBJ databases">
        <title>draft genome sequence of fig (Ficus carica).</title>
        <authorList>
            <person name="Takahashi T."/>
            <person name="Nishimura K."/>
        </authorList>
    </citation>
    <scope>NUCLEOTIDE SEQUENCE</scope>
</reference>
<keyword evidence="2" id="KW-1185">Reference proteome</keyword>
<proteinExistence type="predicted"/>
<name>A0AA88AMX0_FICCA</name>
<evidence type="ECO:0000313" key="1">
    <source>
        <dbReference type="EMBL" id="GMN56312.1"/>
    </source>
</evidence>
<protein>
    <submittedName>
        <fullName evidence="1">Uncharacterized protein</fullName>
    </submittedName>
</protein>
<sequence length="241" mass="27306">MATTSILKKRKFEEITKTDIGRIGDIDLSINENGGVRSSSDASNRLCVPRCSPTRFVNLCTKLKEEFWKAISEMGFSSLLGMSSCGLFRPLVRWLIENFDVEDASLCVHGKRFVLTPSLFEMVMGVKDGGNDFEQVGHPDDVKRRRDAARDGKAMLLLIQLEKYLVEEESVDDLFVTRFVLFTVGTLLMPTTSVCVRTSLAGSITALESVRKNHLHTLWMQYVILSKRKEHLWVDVCCSYR</sequence>
<accession>A0AA88AMX0</accession>
<dbReference type="Proteomes" id="UP001187192">
    <property type="component" value="Unassembled WGS sequence"/>
</dbReference>
<organism evidence="1 2">
    <name type="scientific">Ficus carica</name>
    <name type="common">Common fig</name>
    <dbReference type="NCBI Taxonomy" id="3494"/>
    <lineage>
        <taxon>Eukaryota</taxon>
        <taxon>Viridiplantae</taxon>
        <taxon>Streptophyta</taxon>
        <taxon>Embryophyta</taxon>
        <taxon>Tracheophyta</taxon>
        <taxon>Spermatophyta</taxon>
        <taxon>Magnoliopsida</taxon>
        <taxon>eudicotyledons</taxon>
        <taxon>Gunneridae</taxon>
        <taxon>Pentapetalae</taxon>
        <taxon>rosids</taxon>
        <taxon>fabids</taxon>
        <taxon>Rosales</taxon>
        <taxon>Moraceae</taxon>
        <taxon>Ficeae</taxon>
        <taxon>Ficus</taxon>
    </lineage>
</organism>
<comment type="caution">
    <text evidence="1">The sequence shown here is derived from an EMBL/GenBank/DDBJ whole genome shotgun (WGS) entry which is preliminary data.</text>
</comment>